<dbReference type="NCBIfam" id="TIGR03989">
    <property type="entry name" value="Rxyl_3153"/>
    <property type="match status" value="1"/>
</dbReference>
<name>A0ABQ2FT27_9ACTN</name>
<organism evidence="9 10">
    <name type="scientific">Modestobacter marinus</name>
    <dbReference type="NCBI Taxonomy" id="477641"/>
    <lineage>
        <taxon>Bacteria</taxon>
        <taxon>Bacillati</taxon>
        <taxon>Actinomycetota</taxon>
        <taxon>Actinomycetes</taxon>
        <taxon>Geodermatophilales</taxon>
        <taxon>Geodermatophilaceae</taxon>
        <taxon>Modestobacter</taxon>
    </lineage>
</organism>
<dbReference type="PANTHER" id="PTHR43880">
    <property type="entry name" value="ALCOHOL DEHYDROGENASE"/>
    <property type="match status" value="1"/>
</dbReference>
<comment type="cofactor">
    <cofactor evidence="6">
        <name>Zn(2+)</name>
        <dbReference type="ChEBI" id="CHEBI:29105"/>
    </cofactor>
</comment>
<dbReference type="PANTHER" id="PTHR43880:SF12">
    <property type="entry name" value="ALCOHOL DEHYDROGENASE CLASS-3"/>
    <property type="match status" value="1"/>
</dbReference>
<proteinExistence type="inferred from homology"/>
<keyword evidence="5" id="KW-0520">NAD</keyword>
<dbReference type="InterPro" id="IPR020843">
    <property type="entry name" value="ER"/>
</dbReference>
<dbReference type="Pfam" id="PF00107">
    <property type="entry name" value="ADH_zinc_N"/>
    <property type="match status" value="1"/>
</dbReference>
<dbReference type="Gene3D" id="3.90.180.10">
    <property type="entry name" value="Medium-chain alcohol dehydrogenases, catalytic domain"/>
    <property type="match status" value="1"/>
</dbReference>
<evidence type="ECO:0000256" key="2">
    <source>
        <dbReference type="ARBA" id="ARBA00022723"/>
    </source>
</evidence>
<dbReference type="InterPro" id="IPR011032">
    <property type="entry name" value="GroES-like_sf"/>
</dbReference>
<dbReference type="InterPro" id="IPR036291">
    <property type="entry name" value="NAD(P)-bd_dom_sf"/>
</dbReference>
<dbReference type="SMART" id="SM00829">
    <property type="entry name" value="PKS_ER"/>
    <property type="match status" value="1"/>
</dbReference>
<evidence type="ECO:0000256" key="3">
    <source>
        <dbReference type="ARBA" id="ARBA00022833"/>
    </source>
</evidence>
<keyword evidence="2 6" id="KW-0479">Metal-binding</keyword>
<evidence type="ECO:0000313" key="10">
    <source>
        <dbReference type="Proteomes" id="UP000648663"/>
    </source>
</evidence>
<dbReference type="InterPro" id="IPR013149">
    <property type="entry name" value="ADH-like_C"/>
</dbReference>
<evidence type="ECO:0000256" key="6">
    <source>
        <dbReference type="RuleBase" id="RU361277"/>
    </source>
</evidence>
<dbReference type="SUPFAM" id="SSF50129">
    <property type="entry name" value="GroES-like"/>
    <property type="match status" value="2"/>
</dbReference>
<dbReference type="Proteomes" id="UP000648663">
    <property type="component" value="Unassembled WGS sequence"/>
</dbReference>
<dbReference type="InterPro" id="IPR002328">
    <property type="entry name" value="ADH_Zn_CS"/>
</dbReference>
<keyword evidence="3 6" id="KW-0862">Zinc</keyword>
<accession>A0ABQ2FT27</accession>
<reference evidence="10" key="1">
    <citation type="journal article" date="2019" name="Int. J. Syst. Evol. Microbiol.">
        <title>The Global Catalogue of Microorganisms (GCM) 10K type strain sequencing project: providing services to taxonomists for standard genome sequencing and annotation.</title>
        <authorList>
            <consortium name="The Broad Institute Genomics Platform"/>
            <consortium name="The Broad Institute Genome Sequencing Center for Infectious Disease"/>
            <person name="Wu L."/>
            <person name="Ma J."/>
        </authorList>
    </citation>
    <scope>NUCLEOTIDE SEQUENCE [LARGE SCALE GENOMIC DNA]</scope>
    <source>
        <strain evidence="10">CGMCC 4.5581</strain>
    </source>
</reference>
<dbReference type="InterPro" id="IPR023921">
    <property type="entry name" value="ADH_Zn_actinomycetes"/>
</dbReference>
<dbReference type="PROSITE" id="PS00059">
    <property type="entry name" value="ADH_ZINC"/>
    <property type="match status" value="1"/>
</dbReference>
<evidence type="ECO:0000256" key="5">
    <source>
        <dbReference type="ARBA" id="ARBA00023027"/>
    </source>
</evidence>
<evidence type="ECO:0000256" key="7">
    <source>
        <dbReference type="SAM" id="MobiDB-lite"/>
    </source>
</evidence>
<evidence type="ECO:0000256" key="1">
    <source>
        <dbReference type="ARBA" id="ARBA00008072"/>
    </source>
</evidence>
<evidence type="ECO:0000256" key="4">
    <source>
        <dbReference type="ARBA" id="ARBA00023002"/>
    </source>
</evidence>
<dbReference type="Pfam" id="PF08240">
    <property type="entry name" value="ADH_N"/>
    <property type="match status" value="1"/>
</dbReference>
<keyword evidence="10" id="KW-1185">Reference proteome</keyword>
<sequence>MRSGCAAAHATEALNVEGDEEDPVPVNTRGAIMRSAPGKWEVTDLVVDDPQAGELQVKLAASGLCHSDDHIATGDMQVGKYPFLGGHEGAGVVTKVGPGVKDFEEGDHVVFSFLPGCGRCRYCANGQQYICDSGANLLIGSRWDDASSFRVTTSDGEDVGQMCGLGTFAEITTVDIRSTVKIDKSIPLDVACLVGCGVGTGWGTAVQAGEVRAGDTVIVMGVGGIGINAVQGAAHAGASHVIAVDPVPFKLEKARELGATETFASIEEAADFARSVTNGQGADKALVTVGVLKGEHIAQAFEAIGKGGRVVVTGLGDLTDVGIPINPSMLALFTKEIRGALFGDQNPSSDMQKMLRLYQEGNIKLDELITKRYKLDDINQGYEDLHEGKNIRGVIVYDS</sequence>
<protein>
    <submittedName>
        <fullName evidence="9">Zinc-type alcohol dehydrogenase AdhD</fullName>
    </submittedName>
</protein>
<evidence type="ECO:0000313" key="9">
    <source>
        <dbReference type="EMBL" id="GGL51330.1"/>
    </source>
</evidence>
<dbReference type="SUPFAM" id="SSF51735">
    <property type="entry name" value="NAD(P)-binding Rossmann-fold domains"/>
    <property type="match status" value="1"/>
</dbReference>
<evidence type="ECO:0000259" key="8">
    <source>
        <dbReference type="SMART" id="SM00829"/>
    </source>
</evidence>
<feature type="region of interest" description="Disordered" evidence="7">
    <location>
        <begin position="1"/>
        <end position="25"/>
    </location>
</feature>
<comment type="similarity">
    <text evidence="1 6">Belongs to the zinc-containing alcohol dehydrogenase family.</text>
</comment>
<comment type="caution">
    <text evidence="9">The sequence shown here is derived from an EMBL/GenBank/DDBJ whole genome shotgun (WGS) entry which is preliminary data.</text>
</comment>
<dbReference type="CDD" id="cd08279">
    <property type="entry name" value="Zn_ADH_class_III"/>
    <property type="match status" value="1"/>
</dbReference>
<dbReference type="Gene3D" id="3.40.50.720">
    <property type="entry name" value="NAD(P)-binding Rossmann-like Domain"/>
    <property type="match status" value="1"/>
</dbReference>
<dbReference type="InterPro" id="IPR013154">
    <property type="entry name" value="ADH-like_N"/>
</dbReference>
<gene>
    <name evidence="9" type="ORF">GCM10011589_04430</name>
</gene>
<keyword evidence="4" id="KW-0560">Oxidoreductase</keyword>
<feature type="domain" description="Enoyl reductase (ER)" evidence="8">
    <location>
        <begin position="38"/>
        <end position="395"/>
    </location>
</feature>
<dbReference type="EMBL" id="BMMI01000001">
    <property type="protein sequence ID" value="GGL51330.1"/>
    <property type="molecule type" value="Genomic_DNA"/>
</dbReference>